<dbReference type="PROSITE" id="PS50012">
    <property type="entry name" value="RCC1_3"/>
    <property type="match status" value="1"/>
</dbReference>
<evidence type="ECO:0000256" key="3">
    <source>
        <dbReference type="SAM" id="MobiDB-lite"/>
    </source>
</evidence>
<dbReference type="InterPro" id="IPR000408">
    <property type="entry name" value="Reg_chr_condens"/>
</dbReference>
<proteinExistence type="predicted"/>
<dbReference type="Gene3D" id="2.130.10.30">
    <property type="entry name" value="Regulator of chromosome condensation 1/beta-lactamase-inhibitor protein II"/>
    <property type="match status" value="2"/>
</dbReference>
<dbReference type="SUPFAM" id="SSF50985">
    <property type="entry name" value="RCC1/BLIP-II"/>
    <property type="match status" value="1"/>
</dbReference>
<dbReference type="RefSeq" id="XP_025376150.1">
    <property type="nucleotide sequence ID" value="XM_025517991.1"/>
</dbReference>
<keyword evidence="1" id="KW-0677">Repeat</keyword>
<dbReference type="PANTHER" id="PTHR22870:SF466">
    <property type="entry name" value="ANKYRIN REPEAT-CONTAINING PROTEIN"/>
    <property type="match status" value="1"/>
</dbReference>
<dbReference type="EMBL" id="KZ819637">
    <property type="protein sequence ID" value="PWN88952.1"/>
    <property type="molecule type" value="Genomic_DNA"/>
</dbReference>
<reference evidence="4 5" key="1">
    <citation type="journal article" date="2018" name="Mol. Biol. Evol.">
        <title>Broad Genomic Sampling Reveals a Smut Pathogenic Ancestry of the Fungal Clade Ustilaginomycotina.</title>
        <authorList>
            <person name="Kijpornyongpan T."/>
            <person name="Mondo S.J."/>
            <person name="Barry K."/>
            <person name="Sandor L."/>
            <person name="Lee J."/>
            <person name="Lipzen A."/>
            <person name="Pangilinan J."/>
            <person name="LaButti K."/>
            <person name="Hainaut M."/>
            <person name="Henrissat B."/>
            <person name="Grigoriev I.V."/>
            <person name="Spatafora J.W."/>
            <person name="Aime M.C."/>
        </authorList>
    </citation>
    <scope>NUCLEOTIDE SEQUENCE [LARGE SCALE GENOMIC DNA]</scope>
    <source>
        <strain evidence="4 5">MCA 4198</strain>
    </source>
</reference>
<feature type="compositionally biased region" description="Low complexity" evidence="3">
    <location>
        <begin position="43"/>
        <end position="56"/>
    </location>
</feature>
<dbReference type="OrthoDB" id="5370059at2759"/>
<gene>
    <name evidence="4" type="ORF">FA10DRAFT_133248</name>
</gene>
<dbReference type="GeneID" id="37039907"/>
<sequence length="520" mass="54343">MRVGLLAAGSNAGGQLGIGTRDDAHTLQPCRFAATPGKKREAAAAAAASGSRSSSGQDDEGEGTGRVLDLSSGANHTVCIIESSSSSERTKRQLWACGSDDAGQLGGLLAAGADPTQFQPLTLPQGDHSKGNGDGDGGGDNAVEQWAKMVRCGWECTFIVLGSATTGDSLVVLGRNNDFGVLGTAAPGSSLSSSTSQARIDLGPAIGHRGAVHVSAMAVGLQHCLVVCSLASENSTGQEHALVGWGMRRHGQLGPRAALESRESKVAWTAPTCLARWSSPSSSKKVDEEEGAPMLAAGSRHSVLAVPSDWTEQSPSLRLSDSTTTTTPLVERVVGTSKVYAFGDNSKGQLDIFRSHSLDVDLNIAASLVGLHCTWFGTFCHIRQRQHDGDVATSIVASGKNTSGQLGRGLDQDGGGDADGRQQQVRLPQGVQLETMACGSEHCLAICSSNGREQDESTVLGWGWNEHGNLAQANQDDCPTPVPIHPDPPNEKQHRPIGIWAGCATTFVETGQEQKEEWSR</sequence>
<dbReference type="FunCoup" id="A0A316YIE8">
    <property type="interactions" value="24"/>
</dbReference>
<evidence type="ECO:0000313" key="4">
    <source>
        <dbReference type="EMBL" id="PWN88952.1"/>
    </source>
</evidence>
<feature type="repeat" description="RCC1" evidence="2">
    <location>
        <begin position="393"/>
        <end position="449"/>
    </location>
</feature>
<keyword evidence="5" id="KW-1185">Reference proteome</keyword>
<feature type="region of interest" description="Disordered" evidence="3">
    <location>
        <begin position="399"/>
        <end position="422"/>
    </location>
</feature>
<dbReference type="Proteomes" id="UP000245768">
    <property type="component" value="Unassembled WGS sequence"/>
</dbReference>
<organism evidence="4 5">
    <name type="scientific">Acaromyces ingoldii</name>
    <dbReference type="NCBI Taxonomy" id="215250"/>
    <lineage>
        <taxon>Eukaryota</taxon>
        <taxon>Fungi</taxon>
        <taxon>Dikarya</taxon>
        <taxon>Basidiomycota</taxon>
        <taxon>Ustilaginomycotina</taxon>
        <taxon>Exobasidiomycetes</taxon>
        <taxon>Exobasidiales</taxon>
        <taxon>Cryptobasidiaceae</taxon>
        <taxon>Acaromyces</taxon>
    </lineage>
</organism>
<dbReference type="AlphaFoldDB" id="A0A316YIE8"/>
<feature type="region of interest" description="Disordered" evidence="3">
    <location>
        <begin position="35"/>
        <end position="69"/>
    </location>
</feature>
<dbReference type="InterPro" id="IPR009091">
    <property type="entry name" value="RCC1/BLIP-II"/>
</dbReference>
<dbReference type="InParanoid" id="A0A316YIE8"/>
<evidence type="ECO:0000256" key="2">
    <source>
        <dbReference type="PROSITE-ProRule" id="PRU00235"/>
    </source>
</evidence>
<accession>A0A316YIE8</accession>
<dbReference type="PANTHER" id="PTHR22870">
    <property type="entry name" value="REGULATOR OF CHROMOSOME CONDENSATION"/>
    <property type="match status" value="1"/>
</dbReference>
<dbReference type="InterPro" id="IPR051210">
    <property type="entry name" value="Ub_ligase/GEF_domain"/>
</dbReference>
<name>A0A316YIE8_9BASI</name>
<protein>
    <submittedName>
        <fullName evidence="4">RCC1/BLIP-II</fullName>
    </submittedName>
</protein>
<dbReference type="STRING" id="215250.A0A316YIE8"/>
<evidence type="ECO:0000256" key="1">
    <source>
        <dbReference type="ARBA" id="ARBA00022737"/>
    </source>
</evidence>
<evidence type="ECO:0000313" key="5">
    <source>
        <dbReference type="Proteomes" id="UP000245768"/>
    </source>
</evidence>